<dbReference type="AlphaFoldDB" id="A0A928BUL4"/>
<protein>
    <submittedName>
        <fullName evidence="2">DUF4465 domain-containing protein</fullName>
    </submittedName>
</protein>
<dbReference type="Pfam" id="PF14717">
    <property type="entry name" value="DUF4465"/>
    <property type="match status" value="1"/>
</dbReference>
<sequence>MKTNKLFGLAVLVCGFAVSFTSCSNDDNPVSGGLEKKTISFEDQKLNSDGFWIGEENDKGIDDGWGGMMYPCTYSEENLTVNNTYCVYYWGGFAISSRTETTYDPLTQTPDQYNCVAGKAHSGKNFLVAQLSYNGEKIVVNGGQPAWVEGLWFTNSAYAVNSILNGDNYSGPKFDETDWFKCTVVGKDQFGSTTKVDIDLAKDGDYVKEWKYCDLSKLGKVTELSFEFSGSRTGDWGLNTPAYICIDDIQIVK</sequence>
<dbReference type="EMBL" id="SUYD01000015">
    <property type="protein sequence ID" value="MBE6267038.1"/>
    <property type="molecule type" value="Genomic_DNA"/>
</dbReference>
<name>A0A928BUL4_XYLRU</name>
<dbReference type="Gene3D" id="2.60.120.1350">
    <property type="entry name" value="Protein of unknown function DUF4465"/>
    <property type="match status" value="1"/>
</dbReference>
<feature type="signal peptide" evidence="1">
    <location>
        <begin position="1"/>
        <end position="24"/>
    </location>
</feature>
<proteinExistence type="predicted"/>
<evidence type="ECO:0000313" key="3">
    <source>
        <dbReference type="Proteomes" id="UP000763088"/>
    </source>
</evidence>
<gene>
    <name evidence="2" type="ORF">E7102_11350</name>
</gene>
<organism evidence="2 3">
    <name type="scientific">Xylanibacter ruminicola</name>
    <name type="common">Prevotella ruminicola</name>
    <dbReference type="NCBI Taxonomy" id="839"/>
    <lineage>
        <taxon>Bacteria</taxon>
        <taxon>Pseudomonadati</taxon>
        <taxon>Bacteroidota</taxon>
        <taxon>Bacteroidia</taxon>
        <taxon>Bacteroidales</taxon>
        <taxon>Prevotellaceae</taxon>
        <taxon>Xylanibacter</taxon>
    </lineage>
</organism>
<keyword evidence="1" id="KW-0732">Signal</keyword>
<accession>A0A928BUL4</accession>
<evidence type="ECO:0000313" key="2">
    <source>
        <dbReference type="EMBL" id="MBE6267038.1"/>
    </source>
</evidence>
<dbReference type="Proteomes" id="UP000763088">
    <property type="component" value="Unassembled WGS sequence"/>
</dbReference>
<reference evidence="2" key="1">
    <citation type="submission" date="2019-04" db="EMBL/GenBank/DDBJ databases">
        <title>Evolution of Biomass-Degrading Anaerobic Consortia Revealed by Metagenomics.</title>
        <authorList>
            <person name="Peng X."/>
        </authorList>
    </citation>
    <scope>NUCLEOTIDE SEQUENCE</scope>
    <source>
        <strain evidence="2">SIG141</strain>
    </source>
</reference>
<evidence type="ECO:0000256" key="1">
    <source>
        <dbReference type="SAM" id="SignalP"/>
    </source>
</evidence>
<dbReference type="InterPro" id="IPR027828">
    <property type="entry name" value="DUF4465"/>
</dbReference>
<feature type="chain" id="PRO_5036772481" evidence="1">
    <location>
        <begin position="25"/>
        <end position="253"/>
    </location>
</feature>
<dbReference type="PROSITE" id="PS51257">
    <property type="entry name" value="PROKAR_LIPOPROTEIN"/>
    <property type="match status" value="1"/>
</dbReference>
<comment type="caution">
    <text evidence="2">The sequence shown here is derived from an EMBL/GenBank/DDBJ whole genome shotgun (WGS) entry which is preliminary data.</text>
</comment>